<reference evidence="4 5" key="1">
    <citation type="journal article" date="2019" name="Int. J. Syst. Evol. Microbiol.">
        <title>The Global Catalogue of Microorganisms (GCM) 10K type strain sequencing project: providing services to taxonomists for standard genome sequencing and annotation.</title>
        <authorList>
            <consortium name="The Broad Institute Genomics Platform"/>
            <consortium name="The Broad Institute Genome Sequencing Center for Infectious Disease"/>
            <person name="Wu L."/>
            <person name="Ma J."/>
        </authorList>
    </citation>
    <scope>NUCLEOTIDE SEQUENCE [LARGE SCALE GENOMIC DNA]</scope>
    <source>
        <strain evidence="4 5">JCM 19585</strain>
    </source>
</reference>
<feature type="region of interest" description="Disordered" evidence="2">
    <location>
        <begin position="297"/>
        <end position="329"/>
    </location>
</feature>
<dbReference type="OrthoDB" id="312217at2157"/>
<evidence type="ECO:0000256" key="1">
    <source>
        <dbReference type="ARBA" id="ARBA00007637"/>
    </source>
</evidence>
<dbReference type="InterPro" id="IPR001509">
    <property type="entry name" value="Epimerase_deHydtase"/>
</dbReference>
<dbReference type="Proteomes" id="UP000628840">
    <property type="component" value="Unassembled WGS sequence"/>
</dbReference>
<dbReference type="PANTHER" id="PTHR43000">
    <property type="entry name" value="DTDP-D-GLUCOSE 4,6-DEHYDRATASE-RELATED"/>
    <property type="match status" value="1"/>
</dbReference>
<sequence length="329" mass="36263">MQSALVVGGTRFIGRHTVAELLEHDYRVTVFNRGEHANPFSDHPDVHHYEGDRANDRELLAAKREVEPAVVIDCVAYQPRDVRKATEIFADVEAYVYVSSGASYAVDDVPKREGVTPLRECSADQAADDSPETYGNRKAEGDRMVFRAAERGAPAMAVRPTVVYGPHDYSERLDYWLHRVSEYDEVVVPGDGTNLWQRVYVEDVASALRVVAEEGTPGEAYNVGDRNALTLEDTVELAADCLDTDVDIVHASDRELSTAGLSLGSFPLYRPAPHLLDTHKLEALGWESTPVEEAMARTAADHRDAERTGESEGPERAAEETVIGVLETI</sequence>
<organism evidence="4 5">
    <name type="scientific">Halarchaeum grantii</name>
    <dbReference type="NCBI Taxonomy" id="1193105"/>
    <lineage>
        <taxon>Archaea</taxon>
        <taxon>Methanobacteriati</taxon>
        <taxon>Methanobacteriota</taxon>
        <taxon>Stenosarchaea group</taxon>
        <taxon>Halobacteria</taxon>
        <taxon>Halobacteriales</taxon>
        <taxon>Halobacteriaceae</taxon>
    </lineage>
</organism>
<evidence type="ECO:0000259" key="3">
    <source>
        <dbReference type="Pfam" id="PF01370"/>
    </source>
</evidence>
<evidence type="ECO:0000313" key="5">
    <source>
        <dbReference type="Proteomes" id="UP000628840"/>
    </source>
</evidence>
<dbReference type="AlphaFoldDB" id="A0A830EUE9"/>
<dbReference type="SUPFAM" id="SSF51735">
    <property type="entry name" value="NAD(P)-binding Rossmann-fold domains"/>
    <property type="match status" value="1"/>
</dbReference>
<accession>A0A830EUE9</accession>
<protein>
    <submittedName>
        <fullName evidence="4">Epimerase</fullName>
    </submittedName>
</protein>
<evidence type="ECO:0000256" key="2">
    <source>
        <dbReference type="SAM" id="MobiDB-lite"/>
    </source>
</evidence>
<evidence type="ECO:0000313" key="4">
    <source>
        <dbReference type="EMBL" id="GGL31104.1"/>
    </source>
</evidence>
<feature type="compositionally biased region" description="Basic and acidic residues" evidence="2">
    <location>
        <begin position="299"/>
        <end position="319"/>
    </location>
</feature>
<dbReference type="EMBL" id="BMPF01000002">
    <property type="protein sequence ID" value="GGL31104.1"/>
    <property type="molecule type" value="Genomic_DNA"/>
</dbReference>
<dbReference type="RefSeq" id="WP_188881188.1">
    <property type="nucleotide sequence ID" value="NZ_BMPF01000002.1"/>
</dbReference>
<keyword evidence="5" id="KW-1185">Reference proteome</keyword>
<comment type="similarity">
    <text evidence="1">Belongs to the NAD(P)-dependent epimerase/dehydratase family.</text>
</comment>
<dbReference type="Pfam" id="PF01370">
    <property type="entry name" value="Epimerase"/>
    <property type="match status" value="1"/>
</dbReference>
<comment type="caution">
    <text evidence="4">The sequence shown here is derived from an EMBL/GenBank/DDBJ whole genome shotgun (WGS) entry which is preliminary data.</text>
</comment>
<feature type="domain" description="NAD-dependent epimerase/dehydratase" evidence="3">
    <location>
        <begin position="4"/>
        <end position="224"/>
    </location>
</feature>
<gene>
    <name evidence="4" type="ORF">GCM10009037_13550</name>
</gene>
<name>A0A830EUE9_9EURY</name>
<dbReference type="Gene3D" id="3.40.50.720">
    <property type="entry name" value="NAD(P)-binding Rossmann-like Domain"/>
    <property type="match status" value="1"/>
</dbReference>
<dbReference type="InterPro" id="IPR036291">
    <property type="entry name" value="NAD(P)-bd_dom_sf"/>
</dbReference>
<proteinExistence type="inferred from homology"/>